<dbReference type="InterPro" id="IPR040750">
    <property type="entry name" value="eIF3m_C_helix"/>
</dbReference>
<evidence type="ECO:0000256" key="1">
    <source>
        <dbReference type="ARBA" id="ARBA00008482"/>
    </source>
</evidence>
<dbReference type="Proteomes" id="UP001140091">
    <property type="component" value="Unassembled WGS sequence"/>
</dbReference>
<dbReference type="OrthoDB" id="10267031at2759"/>
<keyword evidence="2" id="KW-0963">Cytoplasm</keyword>
<feature type="domain" description="PCI" evidence="5">
    <location>
        <begin position="204"/>
        <end position="367"/>
    </location>
</feature>
<feature type="non-terminal residue" evidence="6">
    <location>
        <position position="416"/>
    </location>
</feature>
<dbReference type="GO" id="GO:0002183">
    <property type="term" value="P:cytoplasmic translational initiation"/>
    <property type="evidence" value="ECO:0007669"/>
    <property type="project" value="TreeGrafter"/>
</dbReference>
<reference evidence="6" key="1">
    <citation type="submission" date="2022-06" db="EMBL/GenBank/DDBJ databases">
        <title>Genome Sequence of Candolleomyces eurysporus.</title>
        <authorList>
            <person name="Buettner E."/>
        </authorList>
    </citation>
    <scope>NUCLEOTIDE SEQUENCE</scope>
    <source>
        <strain evidence="6">VTCC 930004</strain>
    </source>
</reference>
<evidence type="ECO:0000259" key="5">
    <source>
        <dbReference type="PROSITE" id="PS50250"/>
    </source>
</evidence>
<dbReference type="InterPro" id="IPR000717">
    <property type="entry name" value="PCI_dom"/>
</dbReference>
<dbReference type="GO" id="GO:0005852">
    <property type="term" value="C:eukaryotic translation initiation factor 3 complex"/>
    <property type="evidence" value="ECO:0007669"/>
    <property type="project" value="InterPro"/>
</dbReference>
<dbReference type="InterPro" id="IPR036390">
    <property type="entry name" value="WH_DNA-bd_sf"/>
</dbReference>
<gene>
    <name evidence="6" type="ORF">H1R20_g2805</name>
</gene>
<dbReference type="PANTHER" id="PTHR15350">
    <property type="entry name" value="COP9 SIGNALOSOME COMPLEX SUBUNIT 7/DENDRITIC CELL PROTEIN GA17"/>
    <property type="match status" value="1"/>
</dbReference>
<dbReference type="InterPro" id="IPR045237">
    <property type="entry name" value="COPS7/eIF3m"/>
</dbReference>
<dbReference type="SUPFAM" id="SSF46785">
    <property type="entry name" value="Winged helix' DNA-binding domain"/>
    <property type="match status" value="1"/>
</dbReference>
<dbReference type="SMART" id="SM00088">
    <property type="entry name" value="PINT"/>
    <property type="match status" value="1"/>
</dbReference>
<evidence type="ECO:0000256" key="3">
    <source>
        <dbReference type="ARBA" id="ARBA00022540"/>
    </source>
</evidence>
<sequence>MASQTDSVSIFAEGTFEEQILELANYVARSHPEEERAAFIAPFQDALKVEEGQKPIEEDQEKRKSVFKSVLQQVNGLGDGSEKEIEGFFNLLYAHLFSLFPVSSPEGNELLSGLLQTVSSSSAERSTIAYRVLSNLFNSLPRTSPLRKLVYSTLLQLAAANDDLDGLQLSKSEVTKWLSEWDISDDEKSSFLKSLVDAFAKAGQPVQSYQYSLVYVQELPPSSDAAKSAAVQLISDALRLPDTFDFDSLFKLDAVVAAKDHELFSLLQVFLNGGLAEFSAWQSSHGGALEKYNLDLAQLQRKIRLLALASLSSQYVGQQLSYAKIAETLQVEVSEVEKWVIDVIRAGLVWGKLSQNTQSLFVTRATSRTFGREQWELLEKRLVAWKSGLAGVLEVVANAKRVGGHAPAQQAQAASA</sequence>
<evidence type="ECO:0000313" key="6">
    <source>
        <dbReference type="EMBL" id="KAJ2934291.1"/>
    </source>
</evidence>
<dbReference type="PROSITE" id="PS50250">
    <property type="entry name" value="PCI"/>
    <property type="match status" value="1"/>
</dbReference>
<name>A0A9W8JGC4_9AGAR</name>
<keyword evidence="4" id="KW-0648">Protein biosynthesis</keyword>
<evidence type="ECO:0000313" key="7">
    <source>
        <dbReference type="Proteomes" id="UP001140091"/>
    </source>
</evidence>
<dbReference type="Pfam" id="PF18005">
    <property type="entry name" value="eIF3m_C_helix"/>
    <property type="match status" value="1"/>
</dbReference>
<dbReference type="Pfam" id="PF01399">
    <property type="entry name" value="PCI"/>
    <property type="match status" value="1"/>
</dbReference>
<accession>A0A9W8JGC4</accession>
<dbReference type="GO" id="GO:0003743">
    <property type="term" value="F:translation initiation factor activity"/>
    <property type="evidence" value="ECO:0007669"/>
    <property type="project" value="UniProtKB-KW"/>
</dbReference>
<keyword evidence="3" id="KW-0396">Initiation factor</keyword>
<proteinExistence type="inferred from homology"/>
<dbReference type="EMBL" id="JANBPK010000721">
    <property type="protein sequence ID" value="KAJ2934291.1"/>
    <property type="molecule type" value="Genomic_DNA"/>
</dbReference>
<dbReference type="PANTHER" id="PTHR15350:SF2">
    <property type="entry name" value="EUKARYOTIC TRANSLATION INITIATION FACTOR 3 SUBUNIT M"/>
    <property type="match status" value="1"/>
</dbReference>
<evidence type="ECO:0000256" key="2">
    <source>
        <dbReference type="ARBA" id="ARBA00022490"/>
    </source>
</evidence>
<comment type="caution">
    <text evidence="6">The sequence shown here is derived from an EMBL/GenBank/DDBJ whole genome shotgun (WGS) entry which is preliminary data.</text>
</comment>
<organism evidence="6 7">
    <name type="scientific">Candolleomyces eurysporus</name>
    <dbReference type="NCBI Taxonomy" id="2828524"/>
    <lineage>
        <taxon>Eukaryota</taxon>
        <taxon>Fungi</taxon>
        <taxon>Dikarya</taxon>
        <taxon>Basidiomycota</taxon>
        <taxon>Agaricomycotina</taxon>
        <taxon>Agaricomycetes</taxon>
        <taxon>Agaricomycetidae</taxon>
        <taxon>Agaricales</taxon>
        <taxon>Agaricineae</taxon>
        <taxon>Psathyrellaceae</taxon>
        <taxon>Candolleomyces</taxon>
    </lineage>
</organism>
<dbReference type="HAMAP" id="MF_03012">
    <property type="entry name" value="eIF3m"/>
    <property type="match status" value="1"/>
</dbReference>
<comment type="similarity">
    <text evidence="1">Belongs to the CSN7/EIF3M family. CSN7 subfamily.</text>
</comment>
<protein>
    <recommendedName>
        <fullName evidence="5">PCI domain-containing protein</fullName>
    </recommendedName>
</protein>
<dbReference type="AlphaFoldDB" id="A0A9W8JGC4"/>
<keyword evidence="7" id="KW-1185">Reference proteome</keyword>
<dbReference type="InterPro" id="IPR027528">
    <property type="entry name" value="eIF3m"/>
</dbReference>
<evidence type="ECO:0000256" key="4">
    <source>
        <dbReference type="ARBA" id="ARBA00022917"/>
    </source>
</evidence>